<feature type="compositionally biased region" description="Polar residues" evidence="1">
    <location>
        <begin position="170"/>
        <end position="179"/>
    </location>
</feature>
<evidence type="ECO:0000313" key="3">
    <source>
        <dbReference type="EMBL" id="QBC45865.1"/>
    </source>
</evidence>
<evidence type="ECO:0000256" key="1">
    <source>
        <dbReference type="SAM" id="MobiDB-lite"/>
    </source>
</evidence>
<feature type="domain" description="MobA/VirD2-like nuclease" evidence="2">
    <location>
        <begin position="11"/>
        <end position="85"/>
    </location>
</feature>
<dbReference type="KEGG" id="ifl:C1H71_20190"/>
<accession>A0A7G3GG08</accession>
<keyword evidence="3" id="KW-0614">Plasmid</keyword>
<evidence type="ECO:0000313" key="4">
    <source>
        <dbReference type="Proteomes" id="UP000515917"/>
    </source>
</evidence>
<sequence>MSVSYCSINAPGTDPQGVKDAAREFAKTELAGHQYVFVRHDDEKHPHVHIAVKAVSDRTGERLNPRKADLQRWRETFAEKLNERGIDANATPTWARGNFNRGRRTRSYHAIKNKGELDKPRIKAPEHEEKNNIRMKALYEDVAKALAVTGSNNDKKMALDTVSFLKERTTLASSGNSKSIEPKDTPKKINAELGKNQTDKDKER</sequence>
<dbReference type="EMBL" id="CP025782">
    <property type="protein sequence ID" value="QBC45865.1"/>
    <property type="molecule type" value="Genomic_DNA"/>
</dbReference>
<feature type="compositionally biased region" description="Basic and acidic residues" evidence="1">
    <location>
        <begin position="180"/>
        <end position="190"/>
    </location>
</feature>
<dbReference type="AlphaFoldDB" id="A0A7G3GG08"/>
<gene>
    <name evidence="3" type="ORF">C1H71_20190</name>
</gene>
<evidence type="ECO:0000259" key="2">
    <source>
        <dbReference type="Pfam" id="PF03432"/>
    </source>
</evidence>
<reference evidence="3 4" key="1">
    <citation type="submission" date="2018-01" db="EMBL/GenBank/DDBJ databases">
        <title>Genome sequence of Iodobacter sp. strain PCH194 isolated from Indian Trans-Himalaya.</title>
        <authorList>
            <person name="Kumar V."/>
            <person name="Thakur V."/>
            <person name="Kumar S."/>
            <person name="Singh D."/>
        </authorList>
    </citation>
    <scope>NUCLEOTIDE SEQUENCE [LARGE SCALE GENOMIC DNA]</scope>
    <source>
        <strain evidence="3 4">PCH194</strain>
        <plasmid evidence="3 4">pl2</plasmid>
    </source>
</reference>
<proteinExistence type="predicted"/>
<dbReference type="InterPro" id="IPR005094">
    <property type="entry name" value="Endonuclease_MobA/VirD2"/>
</dbReference>
<name>A0A7G3GG08_9NEIS</name>
<keyword evidence="4" id="KW-1185">Reference proteome</keyword>
<dbReference type="Proteomes" id="UP000515917">
    <property type="component" value="Plasmid pl2"/>
</dbReference>
<protein>
    <recommendedName>
        <fullName evidence="2">MobA/VirD2-like nuclease domain-containing protein</fullName>
    </recommendedName>
</protein>
<feature type="region of interest" description="Disordered" evidence="1">
    <location>
        <begin position="170"/>
        <end position="204"/>
    </location>
</feature>
<geneLocation type="plasmid" evidence="3 4">
    <name>pl2</name>
</geneLocation>
<dbReference type="Gene3D" id="3.30.930.30">
    <property type="match status" value="1"/>
</dbReference>
<organism evidence="3 4">
    <name type="scientific">Iodobacter fluviatilis</name>
    <dbReference type="NCBI Taxonomy" id="537"/>
    <lineage>
        <taxon>Bacteria</taxon>
        <taxon>Pseudomonadati</taxon>
        <taxon>Pseudomonadota</taxon>
        <taxon>Betaproteobacteria</taxon>
        <taxon>Neisseriales</taxon>
        <taxon>Chitinibacteraceae</taxon>
        <taxon>Iodobacter</taxon>
    </lineage>
</organism>
<dbReference type="Pfam" id="PF03432">
    <property type="entry name" value="Relaxase"/>
    <property type="match status" value="1"/>
</dbReference>